<keyword evidence="2" id="KW-1185">Reference proteome</keyword>
<evidence type="ECO:0000313" key="1">
    <source>
        <dbReference type="EMBL" id="VDN14331.1"/>
    </source>
</evidence>
<evidence type="ECO:0000313" key="2">
    <source>
        <dbReference type="Proteomes" id="UP000281553"/>
    </source>
</evidence>
<gene>
    <name evidence="1" type="ORF">DILT_LOCUS10162</name>
</gene>
<sequence length="325" mass="36283">MHQLASNTLDTYQQSAGIANVSQLFRQDDTAAVPTTRRPSFDQLLQEVSLAVSARPTAAGGDDSPFTRAPLLRDALIWWCLNVTYPVLCDNTQLGLLHPFALQLLEDYRPAVKSCGLKLLKHLAAETLLKDTFDSIFAFFRLLEPAEKRNWLNKLAEVLFSDLVLESKLENRIVLTGYAITLIDLLGREVMVHSRRLLKSAELTLLAPRSSNSTSLREREHLSFSRMLTCLLKFVQLSCDLLFPNLLPMVIPLLTSFVDLEWSRRNDKDVADGLNALSAQLTAILSLLLKQNPGEVSRVLSRCTKLTPHLQPVLAACGDVYIPTC</sequence>
<accession>A0A3P7M8F4</accession>
<reference evidence="1 2" key="1">
    <citation type="submission" date="2018-11" db="EMBL/GenBank/DDBJ databases">
        <authorList>
            <consortium name="Pathogen Informatics"/>
        </authorList>
    </citation>
    <scope>NUCLEOTIDE SEQUENCE [LARGE SCALE GENOMIC DNA]</scope>
</reference>
<organism evidence="1 2">
    <name type="scientific">Dibothriocephalus latus</name>
    <name type="common">Fish tapeworm</name>
    <name type="synonym">Diphyllobothrium latum</name>
    <dbReference type="NCBI Taxonomy" id="60516"/>
    <lineage>
        <taxon>Eukaryota</taxon>
        <taxon>Metazoa</taxon>
        <taxon>Spiralia</taxon>
        <taxon>Lophotrochozoa</taxon>
        <taxon>Platyhelminthes</taxon>
        <taxon>Cestoda</taxon>
        <taxon>Eucestoda</taxon>
        <taxon>Diphyllobothriidea</taxon>
        <taxon>Diphyllobothriidae</taxon>
        <taxon>Dibothriocephalus</taxon>
    </lineage>
</organism>
<dbReference type="OrthoDB" id="6263063at2759"/>
<dbReference type="EMBL" id="UYRU01058930">
    <property type="protein sequence ID" value="VDN14331.1"/>
    <property type="molecule type" value="Genomic_DNA"/>
</dbReference>
<proteinExistence type="predicted"/>
<dbReference type="Proteomes" id="UP000281553">
    <property type="component" value="Unassembled WGS sequence"/>
</dbReference>
<evidence type="ECO:0008006" key="3">
    <source>
        <dbReference type="Google" id="ProtNLM"/>
    </source>
</evidence>
<dbReference type="AlphaFoldDB" id="A0A3P7M8F4"/>
<name>A0A3P7M8F4_DIBLA</name>
<protein>
    <recommendedName>
        <fullName evidence="3">HEAT repeat-containing protein 1</fullName>
    </recommendedName>
</protein>